<organism evidence="1 2">
    <name type="scientific">Nodularia spumigena CENA596</name>
    <dbReference type="NCBI Taxonomy" id="1819295"/>
    <lineage>
        <taxon>Bacteria</taxon>
        <taxon>Bacillati</taxon>
        <taxon>Cyanobacteriota</taxon>
        <taxon>Cyanophyceae</taxon>
        <taxon>Nostocales</taxon>
        <taxon>Nodulariaceae</taxon>
        <taxon>Nodularia</taxon>
    </lineage>
</organism>
<sequence length="268" mass="30189">MSKYSRFLVSLIALIIGWSLNFSHPNSIAIASPLSQVSQVFTTTPVTLASLDSSLWETLLKRSYITAVEDAKTADESEISTTLQAISNNNPNLKWRDYQGQKQVLMVTWTSWNGYDNQVDLPVELSRETWVTAVPELKTFAQTLNLNPESLTLRLEQYLGLPPNNGKTKFVEMWVNASDLFRPCPDAEVNDTSCDFNFPETVEPQHQTWINNLQLVSYGDKGYPWTRLGYSYDWGSLDGEIGASEFVVRKGAKVIISSVKNTVDYSKL</sequence>
<protein>
    <submittedName>
        <fullName evidence="1">Uncharacterized protein</fullName>
    </submittedName>
</protein>
<gene>
    <name evidence="1" type="ORF">A2T98_00770</name>
</gene>
<dbReference type="Proteomes" id="UP000076555">
    <property type="component" value="Unassembled WGS sequence"/>
</dbReference>
<dbReference type="EMBL" id="LWAJ01000010">
    <property type="protein sequence ID" value="KZL51722.1"/>
    <property type="molecule type" value="Genomic_DNA"/>
</dbReference>
<dbReference type="AlphaFoldDB" id="A0A166KZI1"/>
<proteinExistence type="predicted"/>
<evidence type="ECO:0000313" key="1">
    <source>
        <dbReference type="EMBL" id="KZL51722.1"/>
    </source>
</evidence>
<evidence type="ECO:0000313" key="2">
    <source>
        <dbReference type="Proteomes" id="UP000076555"/>
    </source>
</evidence>
<dbReference type="OrthoDB" id="747120at2"/>
<comment type="caution">
    <text evidence="1">The sequence shown here is derived from an EMBL/GenBank/DDBJ whole genome shotgun (WGS) entry which is preliminary data.</text>
</comment>
<dbReference type="RefSeq" id="WP_063871138.1">
    <property type="nucleotide sequence ID" value="NZ_CAWMRI010000010.1"/>
</dbReference>
<reference evidence="1 2" key="1">
    <citation type="submission" date="2016-04" db="EMBL/GenBank/DDBJ databases">
        <title>Draft Genome Assembly of the Bloom-forming Cyanobacterium Nodularia spumigena Strain CENA596 in Shrimp Production Ponds.</title>
        <authorList>
            <person name="Popin R.V."/>
            <person name="Rigonato J."/>
            <person name="Abreu V.A."/>
            <person name="Andreote A.P."/>
            <person name="Silveira S.B."/>
            <person name="Odebrecht C."/>
            <person name="Fiore M.F."/>
        </authorList>
    </citation>
    <scope>NUCLEOTIDE SEQUENCE [LARGE SCALE GENOMIC DNA]</scope>
    <source>
        <strain evidence="1 2">CENA596</strain>
    </source>
</reference>
<accession>A0A166KZI1</accession>
<name>A0A166KZI1_NODSP</name>